<dbReference type="AlphaFoldDB" id="U4LN82"/>
<proteinExistence type="predicted"/>
<gene>
    <name evidence="2" type="ORF">PCON_01069</name>
</gene>
<sequence>MSALALYFYILTAFAPPGVALELSRAIMNYQHHLYDLFKRNTFRSVLVYHFTFHGKRARLDVYDPAGWEPQEIGFFNLLETNEQAALDQFTNEYKPAPKCQATGAKFTGGAPCNKNNDGECNHKNCRYPHVCSY</sequence>
<organism evidence="2 3">
    <name type="scientific">Pyronema omphalodes (strain CBS 100304)</name>
    <name type="common">Pyronema confluens</name>
    <dbReference type="NCBI Taxonomy" id="1076935"/>
    <lineage>
        <taxon>Eukaryota</taxon>
        <taxon>Fungi</taxon>
        <taxon>Dikarya</taxon>
        <taxon>Ascomycota</taxon>
        <taxon>Pezizomycotina</taxon>
        <taxon>Pezizomycetes</taxon>
        <taxon>Pezizales</taxon>
        <taxon>Pyronemataceae</taxon>
        <taxon>Pyronema</taxon>
    </lineage>
</organism>
<accession>U4LN82</accession>
<protein>
    <submittedName>
        <fullName evidence="2">Uncharacterized protein</fullName>
    </submittedName>
</protein>
<evidence type="ECO:0000256" key="1">
    <source>
        <dbReference type="SAM" id="SignalP"/>
    </source>
</evidence>
<dbReference type="EMBL" id="HF936048">
    <property type="protein sequence ID" value="CCX33388.1"/>
    <property type="molecule type" value="Genomic_DNA"/>
</dbReference>
<keyword evidence="3" id="KW-1185">Reference proteome</keyword>
<feature type="chain" id="PRO_5004652197" evidence="1">
    <location>
        <begin position="21"/>
        <end position="134"/>
    </location>
</feature>
<reference evidence="2 3" key="1">
    <citation type="journal article" date="2013" name="PLoS Genet.">
        <title>The genome and development-dependent transcriptomes of Pyronema confluens: a window into fungal evolution.</title>
        <authorList>
            <person name="Traeger S."/>
            <person name="Altegoer F."/>
            <person name="Freitag M."/>
            <person name="Gabaldon T."/>
            <person name="Kempken F."/>
            <person name="Kumar A."/>
            <person name="Marcet-Houben M."/>
            <person name="Poggeler S."/>
            <person name="Stajich J.E."/>
            <person name="Nowrousian M."/>
        </authorList>
    </citation>
    <scope>NUCLEOTIDE SEQUENCE [LARGE SCALE GENOMIC DNA]</scope>
    <source>
        <strain evidence="3">CBS 100304</strain>
        <tissue evidence="2">Vegetative mycelium</tissue>
    </source>
</reference>
<dbReference type="Proteomes" id="UP000018144">
    <property type="component" value="Unassembled WGS sequence"/>
</dbReference>
<evidence type="ECO:0000313" key="3">
    <source>
        <dbReference type="Proteomes" id="UP000018144"/>
    </source>
</evidence>
<evidence type="ECO:0000313" key="2">
    <source>
        <dbReference type="EMBL" id="CCX33388.1"/>
    </source>
</evidence>
<feature type="signal peptide" evidence="1">
    <location>
        <begin position="1"/>
        <end position="20"/>
    </location>
</feature>
<keyword evidence="1" id="KW-0732">Signal</keyword>
<name>U4LN82_PYROM</name>
<dbReference type="OrthoDB" id="5505746at2759"/>